<evidence type="ECO:0000313" key="2">
    <source>
        <dbReference type="EMBL" id="QQG45450.1"/>
    </source>
</evidence>
<dbReference type="InterPro" id="IPR020904">
    <property type="entry name" value="Sc_DH/Rdtase_CS"/>
</dbReference>
<dbReference type="PRINTS" id="PR00080">
    <property type="entry name" value="SDRFAMILY"/>
</dbReference>
<gene>
    <name evidence="2" type="ORF">HYW89_00735</name>
</gene>
<proteinExistence type="inferred from homology"/>
<dbReference type="InterPro" id="IPR050259">
    <property type="entry name" value="SDR"/>
</dbReference>
<evidence type="ECO:0000313" key="3">
    <source>
        <dbReference type="Proteomes" id="UP000595618"/>
    </source>
</evidence>
<dbReference type="Proteomes" id="UP000595618">
    <property type="component" value="Chromosome"/>
</dbReference>
<dbReference type="Pfam" id="PF13561">
    <property type="entry name" value="adh_short_C2"/>
    <property type="match status" value="1"/>
</dbReference>
<dbReference type="InterPro" id="IPR036291">
    <property type="entry name" value="NAD(P)-bd_dom_sf"/>
</dbReference>
<accession>A0A7T5RKL6</accession>
<dbReference type="Gene3D" id="3.40.50.720">
    <property type="entry name" value="NAD(P)-binding Rossmann-like Domain"/>
    <property type="match status" value="1"/>
</dbReference>
<dbReference type="InterPro" id="IPR002347">
    <property type="entry name" value="SDR_fam"/>
</dbReference>
<reference evidence="2 3" key="1">
    <citation type="submission" date="2020-07" db="EMBL/GenBank/DDBJ databases">
        <title>Huge and variable diversity of episymbiotic CPR bacteria and DPANN archaea in groundwater ecosystems.</title>
        <authorList>
            <person name="He C.Y."/>
            <person name="Keren R."/>
            <person name="Whittaker M."/>
            <person name="Farag I.F."/>
            <person name="Doudna J."/>
            <person name="Cate J.H.D."/>
            <person name="Banfield J.F."/>
        </authorList>
    </citation>
    <scope>NUCLEOTIDE SEQUENCE [LARGE SCALE GENOMIC DNA]</scope>
    <source>
        <strain evidence="2">NC_groundwater_541_Ag_S-0.1um_46_50</strain>
    </source>
</reference>
<dbReference type="PROSITE" id="PS00061">
    <property type="entry name" value="ADH_SHORT"/>
    <property type="match status" value="1"/>
</dbReference>
<protein>
    <submittedName>
        <fullName evidence="2">SDR family oxidoreductase</fullName>
    </submittedName>
</protein>
<sequence length="273" mass="29323">MNLNLKNRTVLITGGSRGVGKAIARAFVAEGARVVICGRDAESLRKAREELCGVENSCSKTIFTCVLDATKSEEAMALFSPLGLISAIGSLDVLVNNVGGAESFGGFCDLKDRDWIRAYELNFMSAVYFSREALPWLQKSGNGRIINISSVPARQPGGYNPHYSAAKAALLNLSKHLANQLGQYNILVNAICPSTLRGGGWDTNVKKRALREGISEEEAARKTEETDKKKNPLSRLGTLEDVANLVVFLASPVANFITGTCIDVDGGTVRSIV</sequence>
<dbReference type="PRINTS" id="PR00081">
    <property type="entry name" value="GDHRDH"/>
</dbReference>
<dbReference type="AlphaFoldDB" id="A0A7T5RKL6"/>
<dbReference type="SUPFAM" id="SSF51735">
    <property type="entry name" value="NAD(P)-binding Rossmann-fold domains"/>
    <property type="match status" value="1"/>
</dbReference>
<organism evidence="2 3">
    <name type="scientific">Candidatus Sungiibacteriota bacterium</name>
    <dbReference type="NCBI Taxonomy" id="2750080"/>
    <lineage>
        <taxon>Bacteria</taxon>
        <taxon>Candidatus Sungiibacteriota</taxon>
    </lineage>
</organism>
<dbReference type="EMBL" id="CP066690">
    <property type="protein sequence ID" value="QQG45450.1"/>
    <property type="molecule type" value="Genomic_DNA"/>
</dbReference>
<dbReference type="GO" id="GO:0032787">
    <property type="term" value="P:monocarboxylic acid metabolic process"/>
    <property type="evidence" value="ECO:0007669"/>
    <property type="project" value="UniProtKB-ARBA"/>
</dbReference>
<dbReference type="PANTHER" id="PTHR42879">
    <property type="entry name" value="3-OXOACYL-(ACYL-CARRIER-PROTEIN) REDUCTASE"/>
    <property type="match status" value="1"/>
</dbReference>
<comment type="similarity">
    <text evidence="1">Belongs to the short-chain dehydrogenases/reductases (SDR) family.</text>
</comment>
<name>A0A7T5RKL6_9BACT</name>
<dbReference type="PANTHER" id="PTHR42879:SF6">
    <property type="entry name" value="NADPH-DEPENDENT REDUCTASE BACG"/>
    <property type="match status" value="1"/>
</dbReference>
<dbReference type="FunFam" id="3.40.50.720:FF:000084">
    <property type="entry name" value="Short-chain dehydrogenase reductase"/>
    <property type="match status" value="1"/>
</dbReference>
<evidence type="ECO:0000256" key="1">
    <source>
        <dbReference type="ARBA" id="ARBA00006484"/>
    </source>
</evidence>